<proteinExistence type="predicted"/>
<accession>A0AC34F8D2</accession>
<evidence type="ECO:0000313" key="2">
    <source>
        <dbReference type="WBParaSite" id="ES5_v2.g13399.t1"/>
    </source>
</evidence>
<dbReference type="Proteomes" id="UP000887579">
    <property type="component" value="Unplaced"/>
</dbReference>
<protein>
    <submittedName>
        <fullName evidence="2">RNase III domain-containing protein</fullName>
    </submittedName>
</protein>
<sequence>MARKRNSSKKSSLGISKPIIVKSVDTASKLKEPLLKKLADSTSNRALGTSFIKFCLADTFFQLFPDYDNGKLSKKCEKELPKLREKLNHSNKSFQLFIGSFLTLYGFKETSTFFKSHISTEIQIPTAENRSKSDAATIDLIYQQKGLCKVEERIGYVFLDRSLLLKINSVYRRLDFLGDAILEYLVARYLSDYSPKLTHSKIRSLCLKFTTNSTFADLAVKYDLHKNIPYGVDRVKSGSKNCQKCYADIFESLVGAIYLDSGMDLEIVWKVFYKLMKDSGCFAELESPSKCVTQ</sequence>
<organism evidence="1 2">
    <name type="scientific">Panagrolaimus sp. ES5</name>
    <dbReference type="NCBI Taxonomy" id="591445"/>
    <lineage>
        <taxon>Eukaryota</taxon>
        <taxon>Metazoa</taxon>
        <taxon>Ecdysozoa</taxon>
        <taxon>Nematoda</taxon>
        <taxon>Chromadorea</taxon>
        <taxon>Rhabditida</taxon>
        <taxon>Tylenchina</taxon>
        <taxon>Panagrolaimomorpha</taxon>
        <taxon>Panagrolaimoidea</taxon>
        <taxon>Panagrolaimidae</taxon>
        <taxon>Panagrolaimus</taxon>
    </lineage>
</organism>
<reference evidence="2" key="1">
    <citation type="submission" date="2022-11" db="UniProtKB">
        <authorList>
            <consortium name="WormBaseParasite"/>
        </authorList>
    </citation>
    <scope>IDENTIFICATION</scope>
</reference>
<evidence type="ECO:0000313" key="1">
    <source>
        <dbReference type="Proteomes" id="UP000887579"/>
    </source>
</evidence>
<dbReference type="WBParaSite" id="ES5_v2.g13399.t1">
    <property type="protein sequence ID" value="ES5_v2.g13399.t1"/>
    <property type="gene ID" value="ES5_v2.g13399"/>
</dbReference>
<name>A0AC34F8D2_9BILA</name>